<dbReference type="EMBL" id="CP001759">
    <property type="protein sequence ID" value="ACZ49492.1"/>
    <property type="molecule type" value="Genomic_DNA"/>
</dbReference>
<sequence>MLEDLRNLWKSAARGAGDVGTSVKESSVPGSAWNALKVTFGLNLKNIARLDPQGNGEQQKVRVPVLMSQLMDRSQPCEFLPPSCFSGKGSKMRLEKGQLVIRGVSFPLDPIKADGRGLDRAVTHDGKLLYAINTNHQKKALLALGLDLEQYKNKRLVIACEGDSVVPPSEKDTEAKVMRAIYNAEVTAETRRIMNERNGATSWLLTITMAVPFNTCAAVLNFACMIPQGALEACARLLGAGAASMEREAQHRIISKHRGTVTGLSSPAGYMLAGFALRCMEKIALLGEGAIGSIRKVSVSAAKAIPILVNSAYNLDASQLQVGKQLLVDSGNAVLDCFIDGIKDMKGLGFYLDPKGEKSQSASARDGVPAISTEVGESQQDNSPEAKGRGQQKGAASARGANDDGCIVLSEADMLKVVGAGADLMSSGTTVSYGTSKGLRDIFVSARNRGHGAMK</sequence>
<reference evidence="2 3" key="1">
    <citation type="journal article" date="2010" name="J. Bacteriol.">
        <title>Complete genome sequence of Anaplasma marginale subsp. centrale.</title>
        <authorList>
            <person name="Herndon D.R."/>
            <person name="Palmer G.H."/>
            <person name="Shkap V."/>
            <person name="Knowles D.P. Jr."/>
            <person name="Brayton K.A."/>
        </authorList>
    </citation>
    <scope>NUCLEOTIDE SEQUENCE [LARGE SCALE GENOMIC DNA]</scope>
    <source>
        <strain evidence="2 3">Israel</strain>
    </source>
</reference>
<dbReference type="RefSeq" id="WP_012880932.1">
    <property type="nucleotide sequence ID" value="NC_013532.1"/>
</dbReference>
<keyword evidence="3" id="KW-1185">Reference proteome</keyword>
<name>D1ASN9_ANACI</name>
<evidence type="ECO:0000256" key="1">
    <source>
        <dbReference type="SAM" id="MobiDB-lite"/>
    </source>
</evidence>
<organism evidence="2 3">
    <name type="scientific">Anaplasma centrale (strain Israel)</name>
    <name type="common">Anaplasma marginale subsp. centrale (strain Israel)</name>
    <dbReference type="NCBI Taxonomy" id="574556"/>
    <lineage>
        <taxon>Bacteria</taxon>
        <taxon>Pseudomonadati</taxon>
        <taxon>Pseudomonadota</taxon>
        <taxon>Alphaproteobacteria</taxon>
        <taxon>Rickettsiales</taxon>
        <taxon>Anaplasmataceae</taxon>
        <taxon>Anaplasma</taxon>
    </lineage>
</organism>
<evidence type="ECO:0000313" key="3">
    <source>
        <dbReference type="Proteomes" id="UP000000630"/>
    </source>
</evidence>
<evidence type="ECO:0000313" key="2">
    <source>
        <dbReference type="EMBL" id="ACZ49492.1"/>
    </source>
</evidence>
<accession>D1ASN9</accession>
<dbReference type="HOGENOM" id="CLU_600841_0_0_5"/>
<dbReference type="AlphaFoldDB" id="D1ASN9"/>
<dbReference type="KEGG" id="acn:ACIS_01003"/>
<dbReference type="OrthoDB" id="7165171at2"/>
<proteinExistence type="predicted"/>
<dbReference type="STRING" id="574556.ACIS_01003"/>
<protein>
    <submittedName>
        <fullName evidence="2">Uncharacterized protein</fullName>
    </submittedName>
</protein>
<gene>
    <name evidence="2" type="ordered locus">ACIS_01003</name>
</gene>
<dbReference type="Proteomes" id="UP000000630">
    <property type="component" value="Chromosome"/>
</dbReference>
<feature type="region of interest" description="Disordered" evidence="1">
    <location>
        <begin position="375"/>
        <end position="401"/>
    </location>
</feature>